<proteinExistence type="inferred from homology"/>
<evidence type="ECO:0000256" key="2">
    <source>
        <dbReference type="ARBA" id="ARBA00013346"/>
    </source>
</evidence>
<reference evidence="4" key="3">
    <citation type="submission" date="2017-06" db="EMBL/GenBank/DDBJ databases">
        <authorList>
            <person name="Kim H.J."/>
            <person name="Triplett B.A."/>
        </authorList>
    </citation>
    <scope>NUCLEOTIDE SEQUENCE</scope>
    <source>
        <strain evidence="4">HLGZ1</strain>
    </source>
</reference>
<comment type="similarity">
    <text evidence="1">Belongs to the methyltransferase superfamily. L-isoaspartyl/D-aspartyl protein methyltransferase family.</text>
</comment>
<dbReference type="GO" id="GO:0005737">
    <property type="term" value="C:cytoplasm"/>
    <property type="evidence" value="ECO:0007669"/>
    <property type="project" value="TreeGrafter"/>
</dbReference>
<dbReference type="EMBL" id="JAJAXM010000022">
    <property type="protein sequence ID" value="MCG9026580.1"/>
    <property type="molecule type" value="Genomic_DNA"/>
</dbReference>
<dbReference type="EMBL" id="CP022115">
    <property type="protein sequence ID" value="ASJ22843.1"/>
    <property type="molecule type" value="Genomic_DNA"/>
</dbReference>
<reference evidence="6" key="2">
    <citation type="submission" date="2017-06" db="EMBL/GenBank/DDBJ databases">
        <title>Whole genome sequence of Laribacter hongkongensis LHGZ1.</title>
        <authorList>
            <person name="Chen D."/>
            <person name="Wu H."/>
            <person name="Chen J."/>
        </authorList>
    </citation>
    <scope>NUCLEOTIDE SEQUENCE [LARGE SCALE GENOMIC DNA]</scope>
    <source>
        <strain evidence="6">LHGZ1</strain>
    </source>
</reference>
<evidence type="ECO:0000256" key="1">
    <source>
        <dbReference type="ARBA" id="ARBA00005369"/>
    </source>
</evidence>
<evidence type="ECO:0000256" key="3">
    <source>
        <dbReference type="ARBA" id="ARBA00030757"/>
    </source>
</evidence>
<dbReference type="PANTHER" id="PTHR11579:SF18">
    <property type="entry name" value="PROTEIN-L-ISOASPARTATE O-METHYLTRANSFERASE"/>
    <property type="match status" value="1"/>
</dbReference>
<dbReference type="InterPro" id="IPR029063">
    <property type="entry name" value="SAM-dependent_MTases_sf"/>
</dbReference>
<dbReference type="GeneID" id="75109690"/>
<evidence type="ECO:0000313" key="6">
    <source>
        <dbReference type="Proteomes" id="UP000197424"/>
    </source>
</evidence>
<dbReference type="Proteomes" id="UP001200247">
    <property type="component" value="Unassembled WGS sequence"/>
</dbReference>
<sequence>MDFENARFNMIEQQIRPWDVLDPRVLDCLFAAKREEFVPADSRLLAFADLELPLPTGGHMLAPRVEARLLQALDVQPDDAALEIGTGSGYLTALLANMARHVYSVDLSAQASEIAAASLARNGVRNVTLSVGNGIDGDSKHAPFNVIVLGGSVPEMPEQLKTQLAPGGRLVAVVGEAPAMQAVLVTRGEGDNFREEVLFETVVEPLAQVKVPSRFVF</sequence>
<evidence type="ECO:0000313" key="4">
    <source>
        <dbReference type="EMBL" id="ASJ22843.1"/>
    </source>
</evidence>
<gene>
    <name evidence="5" type="ORF">LH440_11865</name>
    <name evidence="4" type="ORF">LHGZ1_0012</name>
</gene>
<dbReference type="PANTHER" id="PTHR11579">
    <property type="entry name" value="PROTEIN-L-ISOASPARTATE O-METHYLTRANSFERASE"/>
    <property type="match status" value="1"/>
</dbReference>
<dbReference type="RefSeq" id="WP_027823957.1">
    <property type="nucleotide sequence ID" value="NZ_CP022115.1"/>
</dbReference>
<organism evidence="4 6">
    <name type="scientific">Laribacter hongkongensis</name>
    <dbReference type="NCBI Taxonomy" id="168471"/>
    <lineage>
        <taxon>Bacteria</taxon>
        <taxon>Pseudomonadati</taxon>
        <taxon>Pseudomonadota</taxon>
        <taxon>Betaproteobacteria</taxon>
        <taxon>Neisseriales</taxon>
        <taxon>Aquaspirillaceae</taxon>
        <taxon>Laribacter</taxon>
    </lineage>
</organism>
<protein>
    <recommendedName>
        <fullName evidence="2">Protein-L-isoaspartate O-methyltransferase</fullName>
    </recommendedName>
    <alternativeName>
        <fullName evidence="3">Protein L-isoaspartyl methyltransferase</fullName>
    </alternativeName>
</protein>
<accession>A0A248LF88</accession>
<dbReference type="SUPFAM" id="SSF53335">
    <property type="entry name" value="S-adenosyl-L-methionine-dependent methyltransferases"/>
    <property type="match status" value="1"/>
</dbReference>
<evidence type="ECO:0000313" key="7">
    <source>
        <dbReference type="Proteomes" id="UP001200247"/>
    </source>
</evidence>
<dbReference type="CDD" id="cd02440">
    <property type="entry name" value="AdoMet_MTases"/>
    <property type="match status" value="1"/>
</dbReference>
<dbReference type="Proteomes" id="UP000197424">
    <property type="component" value="Chromosome"/>
</dbReference>
<evidence type="ECO:0000313" key="5">
    <source>
        <dbReference type="EMBL" id="MCG9026580.1"/>
    </source>
</evidence>
<dbReference type="Gene3D" id="3.40.50.150">
    <property type="entry name" value="Vaccinia Virus protein VP39"/>
    <property type="match status" value="1"/>
</dbReference>
<dbReference type="GO" id="GO:0004719">
    <property type="term" value="F:protein-L-isoaspartate (D-aspartate) O-methyltransferase activity"/>
    <property type="evidence" value="ECO:0007669"/>
    <property type="project" value="InterPro"/>
</dbReference>
<dbReference type="OrthoDB" id="9810066at2"/>
<name>A0A248LF88_9NEIS</name>
<reference evidence="5 7" key="4">
    <citation type="submission" date="2021-10" db="EMBL/GenBank/DDBJ databases">
        <title>Whole-genome sequencing analysis of Laribacter hongkongensis: virulence gene profiles, carbohydrate-active enzyme prediction, and antimicrobial resistance characterization.</title>
        <authorList>
            <person name="Yuan P."/>
            <person name="Zhan Y."/>
            <person name="Chen D."/>
        </authorList>
    </citation>
    <scope>NUCLEOTIDE SEQUENCE [LARGE SCALE GENOMIC DNA]</scope>
    <source>
        <strain evidence="5 7">W67</strain>
    </source>
</reference>
<reference evidence="4" key="1">
    <citation type="journal article" date="2017" name="J. Antimicrob. Chemother.">
        <title>Emergence and genomic analysis of MDR Laribacter hongkongensis strain HLGZ1 from Guangzhou, China.</title>
        <authorList>
            <person name="Wu H.K."/>
            <person name="Chen J.H."/>
            <person name="Yang L."/>
            <person name="Li A.R."/>
            <person name="Su D.H."/>
            <person name="Lin Y.P."/>
            <person name="Chen D.Q."/>
        </authorList>
    </citation>
    <scope>NUCLEOTIDE SEQUENCE</scope>
    <source>
        <strain evidence="4">HLGZ1</strain>
    </source>
</reference>
<dbReference type="InterPro" id="IPR000682">
    <property type="entry name" value="PCMT"/>
</dbReference>
<dbReference type="AlphaFoldDB" id="A0A248LF88"/>
<dbReference type="Pfam" id="PF01135">
    <property type="entry name" value="PCMT"/>
    <property type="match status" value="1"/>
</dbReference>